<comment type="caution">
    <text evidence="2">The sequence shown here is derived from an EMBL/GenBank/DDBJ whole genome shotgun (WGS) entry which is preliminary data.</text>
</comment>
<dbReference type="AlphaFoldDB" id="A0AAN6IQA5"/>
<organism evidence="2 3">
    <name type="scientific">Exophiala dermatitidis</name>
    <name type="common">Black yeast-like fungus</name>
    <name type="synonym">Wangiella dermatitidis</name>
    <dbReference type="NCBI Taxonomy" id="5970"/>
    <lineage>
        <taxon>Eukaryota</taxon>
        <taxon>Fungi</taxon>
        <taxon>Dikarya</taxon>
        <taxon>Ascomycota</taxon>
        <taxon>Pezizomycotina</taxon>
        <taxon>Eurotiomycetes</taxon>
        <taxon>Chaetothyriomycetidae</taxon>
        <taxon>Chaetothyriales</taxon>
        <taxon>Herpotrichiellaceae</taxon>
        <taxon>Exophiala</taxon>
    </lineage>
</organism>
<feature type="transmembrane region" description="Helical" evidence="1">
    <location>
        <begin position="670"/>
        <end position="692"/>
    </location>
</feature>
<sequence>MRRARREAQDEDAAREMLEKQSQASLWLARGTFLLTALLFASLVLSLVLIDYYNTKHRGFAIITENHYSWTYGPTAVLVLIVALWRQIDYHCKAAIPWLTLGQGRASASQSLLLDYVSPLQVVSLWRSLKNGHLLVAWTTIGFVLLKLATLASTGLLAEEVAVLPRISTMAPASTRFNGSLYNETDYISKSGSSYVYTAYSIMAKGLKAPKGTTDKLVYESFDVPSEFSSDVGYIRAQVHALVSSFNCEAAGVSVNPYPYKTDGTQIFDSIVMDSPRCEILGGTTPPLVLNPKTQTCPPRQLRGIMVAVNCSEDADAGRFSNWQLLTLVEALYINQTVNDSADSTPSGGQNASDVFPSVEIKKATGLLCRPSYRIADVSLAYNLSHAEQDVVVGDPGTGNGTLSGFDDEDLTLTFRAALNDASTMFGLQTDSQLEEEFPDPLFKLMAAASGGRYENLLDQQAMAAAAETTFQHIAVQVVNDILMDNSSMALAAEVSIQQKRLLVSPIPFWIMVSSFIALTILSAWLTWTRPPAAPPPRANTVLGVGQVLIHSHALQAVVQELQDSPEKRVAQRLQDYVFSLSRPDTREERSGFAIVPIPKAERPPPAAEHRSEAETKPFVFWRPFTTRTWVMVASLALPLVAIVLLEVLQRNSDRNGGILTLSAMDGSGVTVYTRLIPALVMLMIATSFNAVDFNVSLLAPFNAMRRKPAPAERSIEACLVDKIPPLVLWNTAKHRHYAALFSAIAALVGSGLTIVASGLYTVESYPSSAQLHLRSLDAFNTTWPGSATNDDTAAVLTSLTEGLNLTYPAFTYEELALPAVTAVSPVDNSSSQPQLQLKYPALRASLNCTALDASQYNVTPFYNSRITSASATIAATMPLPPSCPFGGPGGNLSVIDVRYGANIGANISYMGKLLDLHVGPYDAIEGSSFGETEPSAQNDNPPGCPSLAFIYGFVNVEVPEQTEVTVLMCYQQIQRVQTTVFFDLPAMTISTAQAPIPNERTIELLPNGPDGETTFSYRIQQHTDKSLSIFNQTTYASDNLANTPVDGFFQGVLFGRTPLPETMLRDRSNQDTMVRGINAFYRRYMAQAISANMRVPLNSTDAGSQASSAGDYEGTVLNASQTARLVQHRTAKLILQILLGLMLILGAVGWGMTRLRDLVPFNPCTIFGMAALLAGSKMCAAANITDAAPSDKSQTRVVSETLSCRRYQLGWWDDTSGGREDQAQADTEADAISREREGLRHRKRYGVDFVEFRIGDS</sequence>
<evidence type="ECO:0000313" key="2">
    <source>
        <dbReference type="EMBL" id="KAJ8986505.1"/>
    </source>
</evidence>
<dbReference type="PANTHER" id="PTHR37544">
    <property type="entry name" value="SPRAY-RELATED"/>
    <property type="match status" value="1"/>
</dbReference>
<dbReference type="Proteomes" id="UP001161757">
    <property type="component" value="Unassembled WGS sequence"/>
</dbReference>
<protein>
    <submittedName>
        <fullName evidence="2">Uncharacterized protein</fullName>
    </submittedName>
</protein>
<feature type="transmembrane region" description="Helical" evidence="1">
    <location>
        <begin position="70"/>
        <end position="88"/>
    </location>
</feature>
<feature type="transmembrane region" description="Helical" evidence="1">
    <location>
        <begin position="629"/>
        <end position="649"/>
    </location>
</feature>
<feature type="transmembrane region" description="Helical" evidence="1">
    <location>
        <begin position="738"/>
        <end position="763"/>
    </location>
</feature>
<gene>
    <name evidence="2" type="ORF">HRR80_009415</name>
</gene>
<evidence type="ECO:0000256" key="1">
    <source>
        <dbReference type="SAM" id="Phobius"/>
    </source>
</evidence>
<keyword evidence="1" id="KW-1133">Transmembrane helix</keyword>
<accession>A0AAN6IQA5</accession>
<dbReference type="EMBL" id="JAJGCB010000036">
    <property type="protein sequence ID" value="KAJ8986505.1"/>
    <property type="molecule type" value="Genomic_DNA"/>
</dbReference>
<keyword evidence="1" id="KW-0472">Membrane</keyword>
<proteinExistence type="predicted"/>
<feature type="transmembrane region" description="Helical" evidence="1">
    <location>
        <begin position="27"/>
        <end position="50"/>
    </location>
</feature>
<dbReference type="Pfam" id="PF11915">
    <property type="entry name" value="DUF3433"/>
    <property type="match status" value="2"/>
</dbReference>
<name>A0AAN6IQA5_EXODE</name>
<feature type="transmembrane region" description="Helical" evidence="1">
    <location>
        <begin position="507"/>
        <end position="528"/>
    </location>
</feature>
<dbReference type="InterPro" id="IPR021840">
    <property type="entry name" value="DUF3433"/>
</dbReference>
<feature type="transmembrane region" description="Helical" evidence="1">
    <location>
        <begin position="1134"/>
        <end position="1153"/>
    </location>
</feature>
<reference evidence="2" key="1">
    <citation type="submission" date="2023-01" db="EMBL/GenBank/DDBJ databases">
        <title>Exophiala dermititidis isolated from Cystic Fibrosis Patient.</title>
        <authorList>
            <person name="Kurbessoian T."/>
            <person name="Crocker A."/>
            <person name="Murante D."/>
            <person name="Hogan D.A."/>
            <person name="Stajich J.E."/>
        </authorList>
    </citation>
    <scope>NUCLEOTIDE SEQUENCE</scope>
    <source>
        <strain evidence="2">Ex8</strain>
    </source>
</reference>
<evidence type="ECO:0000313" key="3">
    <source>
        <dbReference type="Proteomes" id="UP001161757"/>
    </source>
</evidence>
<dbReference type="PANTHER" id="PTHR37544:SF1">
    <property type="entry name" value="PHOSPHORIBOSYLAMINOIMIDAZOLE-SUCCINOCARBOXAMIDE SYNTHASE"/>
    <property type="match status" value="1"/>
</dbReference>
<keyword evidence="1" id="KW-0812">Transmembrane</keyword>